<gene>
    <name evidence="2" type="ORF">IAA07_02790</name>
</gene>
<feature type="transmembrane region" description="Helical" evidence="1">
    <location>
        <begin position="12"/>
        <end position="44"/>
    </location>
</feature>
<dbReference type="Proteomes" id="UP000823900">
    <property type="component" value="Unassembled WGS sequence"/>
</dbReference>
<dbReference type="AlphaFoldDB" id="A0A9D2KLP2"/>
<organism evidence="2 3">
    <name type="scientific">Candidatus Lachnoclostridium stercoravium</name>
    <dbReference type="NCBI Taxonomy" id="2838633"/>
    <lineage>
        <taxon>Bacteria</taxon>
        <taxon>Bacillati</taxon>
        <taxon>Bacillota</taxon>
        <taxon>Clostridia</taxon>
        <taxon>Lachnospirales</taxon>
        <taxon>Lachnospiraceae</taxon>
    </lineage>
</organism>
<reference evidence="2" key="1">
    <citation type="journal article" date="2021" name="PeerJ">
        <title>Extensive microbial diversity within the chicken gut microbiome revealed by metagenomics and culture.</title>
        <authorList>
            <person name="Gilroy R."/>
            <person name="Ravi A."/>
            <person name="Getino M."/>
            <person name="Pursley I."/>
            <person name="Horton D.L."/>
            <person name="Alikhan N.F."/>
            <person name="Baker D."/>
            <person name="Gharbi K."/>
            <person name="Hall N."/>
            <person name="Watson M."/>
            <person name="Adriaenssens E.M."/>
            <person name="Foster-Nyarko E."/>
            <person name="Jarju S."/>
            <person name="Secka A."/>
            <person name="Antonio M."/>
            <person name="Oren A."/>
            <person name="Chaudhuri R.R."/>
            <person name="La Ragione R."/>
            <person name="Hildebrand F."/>
            <person name="Pallen M.J."/>
        </authorList>
    </citation>
    <scope>NUCLEOTIDE SEQUENCE</scope>
    <source>
        <strain evidence="2">CHK178-16964</strain>
    </source>
</reference>
<keyword evidence="1" id="KW-1133">Transmembrane helix</keyword>
<reference evidence="2" key="2">
    <citation type="submission" date="2021-04" db="EMBL/GenBank/DDBJ databases">
        <authorList>
            <person name="Gilroy R."/>
        </authorList>
    </citation>
    <scope>NUCLEOTIDE SEQUENCE</scope>
    <source>
        <strain evidence="2">CHK178-16964</strain>
    </source>
</reference>
<evidence type="ECO:0000313" key="2">
    <source>
        <dbReference type="EMBL" id="HJA70492.1"/>
    </source>
</evidence>
<feature type="transmembrane region" description="Helical" evidence="1">
    <location>
        <begin position="56"/>
        <end position="85"/>
    </location>
</feature>
<accession>A0A9D2KLP2</accession>
<keyword evidence="1" id="KW-0812">Transmembrane</keyword>
<comment type="caution">
    <text evidence="2">The sequence shown here is derived from an EMBL/GenBank/DDBJ whole genome shotgun (WGS) entry which is preliminary data.</text>
</comment>
<evidence type="ECO:0000313" key="3">
    <source>
        <dbReference type="Proteomes" id="UP000823900"/>
    </source>
</evidence>
<protein>
    <recommendedName>
        <fullName evidence="4">DUF4190 domain-containing protein</fullName>
    </recommendedName>
</protein>
<evidence type="ECO:0008006" key="4">
    <source>
        <dbReference type="Google" id="ProtNLM"/>
    </source>
</evidence>
<name>A0A9D2KLP2_9FIRM</name>
<proteinExistence type="predicted"/>
<keyword evidence="1" id="KW-0472">Membrane</keyword>
<sequence length="90" mass="9356">MMVQENNGMAQASMILGIISIVGVCCCYGGLLFGSLAVIFAFLSKTEDQMADSARIGLITGIIGIVLSLFAVLFLIGAWLVGILASLGGW</sequence>
<evidence type="ECO:0000256" key="1">
    <source>
        <dbReference type="SAM" id="Phobius"/>
    </source>
</evidence>
<dbReference type="EMBL" id="DWZA01000026">
    <property type="protein sequence ID" value="HJA70492.1"/>
    <property type="molecule type" value="Genomic_DNA"/>
</dbReference>